<keyword evidence="6 11" id="KW-0808">Transferase</keyword>
<comment type="similarity">
    <text evidence="3 11">Belongs to the PIGM family.</text>
</comment>
<dbReference type="EC" id="2.4.1.-" evidence="11"/>
<keyword evidence="14" id="KW-1185">Reference proteome</keyword>
<evidence type="ECO:0000256" key="6">
    <source>
        <dbReference type="ARBA" id="ARBA00022679"/>
    </source>
</evidence>
<feature type="transmembrane region" description="Helical" evidence="11">
    <location>
        <begin position="299"/>
        <end position="324"/>
    </location>
</feature>
<dbReference type="GO" id="GO:0005789">
    <property type="term" value="C:endoplasmic reticulum membrane"/>
    <property type="evidence" value="ECO:0007669"/>
    <property type="project" value="UniProtKB-SubCell"/>
</dbReference>
<feature type="transmembrane region" description="Helical" evidence="11">
    <location>
        <begin position="134"/>
        <end position="156"/>
    </location>
</feature>
<dbReference type="Proteomes" id="UP000001514">
    <property type="component" value="Unassembled WGS sequence"/>
</dbReference>
<evidence type="ECO:0000313" key="14">
    <source>
        <dbReference type="Proteomes" id="UP000001514"/>
    </source>
</evidence>
<organism evidence="14">
    <name type="scientific">Selaginella moellendorffii</name>
    <name type="common">Spikemoss</name>
    <dbReference type="NCBI Taxonomy" id="88036"/>
    <lineage>
        <taxon>Eukaryota</taxon>
        <taxon>Viridiplantae</taxon>
        <taxon>Streptophyta</taxon>
        <taxon>Embryophyta</taxon>
        <taxon>Tracheophyta</taxon>
        <taxon>Lycopodiopsida</taxon>
        <taxon>Selaginellales</taxon>
        <taxon>Selaginellaceae</taxon>
        <taxon>Selaginella</taxon>
    </lineage>
</organism>
<reference evidence="13 14" key="1">
    <citation type="journal article" date="2011" name="Science">
        <title>The Selaginella genome identifies genetic changes associated with the evolution of vascular plants.</title>
        <authorList>
            <person name="Banks J.A."/>
            <person name="Nishiyama T."/>
            <person name="Hasebe M."/>
            <person name="Bowman J.L."/>
            <person name="Gribskov M."/>
            <person name="dePamphilis C."/>
            <person name="Albert V.A."/>
            <person name="Aono N."/>
            <person name="Aoyama T."/>
            <person name="Ambrose B.A."/>
            <person name="Ashton N.W."/>
            <person name="Axtell M.J."/>
            <person name="Barker E."/>
            <person name="Barker M.S."/>
            <person name="Bennetzen J.L."/>
            <person name="Bonawitz N.D."/>
            <person name="Chapple C."/>
            <person name="Cheng C."/>
            <person name="Correa L.G."/>
            <person name="Dacre M."/>
            <person name="DeBarry J."/>
            <person name="Dreyer I."/>
            <person name="Elias M."/>
            <person name="Engstrom E.M."/>
            <person name="Estelle M."/>
            <person name="Feng L."/>
            <person name="Finet C."/>
            <person name="Floyd S.K."/>
            <person name="Frommer W.B."/>
            <person name="Fujita T."/>
            <person name="Gramzow L."/>
            <person name="Gutensohn M."/>
            <person name="Harholt J."/>
            <person name="Hattori M."/>
            <person name="Heyl A."/>
            <person name="Hirai T."/>
            <person name="Hiwatashi Y."/>
            <person name="Ishikawa M."/>
            <person name="Iwata M."/>
            <person name="Karol K.G."/>
            <person name="Koehler B."/>
            <person name="Kolukisaoglu U."/>
            <person name="Kubo M."/>
            <person name="Kurata T."/>
            <person name="Lalonde S."/>
            <person name="Li K."/>
            <person name="Li Y."/>
            <person name="Litt A."/>
            <person name="Lyons E."/>
            <person name="Manning G."/>
            <person name="Maruyama T."/>
            <person name="Michael T.P."/>
            <person name="Mikami K."/>
            <person name="Miyazaki S."/>
            <person name="Morinaga S."/>
            <person name="Murata T."/>
            <person name="Mueller-Roeber B."/>
            <person name="Nelson D.R."/>
            <person name="Obara M."/>
            <person name="Oguri Y."/>
            <person name="Olmstead R.G."/>
            <person name="Onodera N."/>
            <person name="Petersen B.L."/>
            <person name="Pils B."/>
            <person name="Prigge M."/>
            <person name="Rensing S.A."/>
            <person name="Riano-Pachon D.M."/>
            <person name="Roberts A.W."/>
            <person name="Sato Y."/>
            <person name="Scheller H.V."/>
            <person name="Schulz B."/>
            <person name="Schulz C."/>
            <person name="Shakirov E.V."/>
            <person name="Shibagaki N."/>
            <person name="Shinohara N."/>
            <person name="Shippen D.E."/>
            <person name="Soerensen I."/>
            <person name="Sotooka R."/>
            <person name="Sugimoto N."/>
            <person name="Sugita M."/>
            <person name="Sumikawa N."/>
            <person name="Tanurdzic M."/>
            <person name="Theissen G."/>
            <person name="Ulvskov P."/>
            <person name="Wakazuki S."/>
            <person name="Weng J.K."/>
            <person name="Willats W.W."/>
            <person name="Wipf D."/>
            <person name="Wolf P.G."/>
            <person name="Yang L."/>
            <person name="Zimmer A.D."/>
            <person name="Zhu Q."/>
            <person name="Mitros T."/>
            <person name="Hellsten U."/>
            <person name="Loque D."/>
            <person name="Otillar R."/>
            <person name="Salamov A."/>
            <person name="Schmutz J."/>
            <person name="Shapiro H."/>
            <person name="Lindquist E."/>
            <person name="Lucas S."/>
            <person name="Rokhsar D."/>
            <person name="Grigoriev I.V."/>
        </authorList>
    </citation>
    <scope>NUCLEOTIDE SEQUENCE [LARGE SCALE GENOMIC DNA]</scope>
</reference>
<accession>D8RC64</accession>
<dbReference type="GO" id="GO:0006506">
    <property type="term" value="P:GPI anchor biosynthetic process"/>
    <property type="evidence" value="ECO:0000318"/>
    <property type="project" value="GO_Central"/>
</dbReference>
<dbReference type="InParanoid" id="D8RC64"/>
<dbReference type="HOGENOM" id="CLU_024220_3_1_1"/>
<dbReference type="AlphaFoldDB" id="D8RC64"/>
<keyword evidence="4 11" id="KW-0337">GPI-anchor biosynthesis</keyword>
<evidence type="ECO:0000256" key="9">
    <source>
        <dbReference type="ARBA" id="ARBA00022989"/>
    </source>
</evidence>
<keyword evidence="9 11" id="KW-1133">Transmembrane helix</keyword>
<feature type="transmembrane region" description="Helical" evidence="11">
    <location>
        <begin position="162"/>
        <end position="179"/>
    </location>
</feature>
<dbReference type="eggNOG" id="KOG3893">
    <property type="taxonomic scope" value="Eukaryota"/>
</dbReference>
<feature type="transmembrane region" description="Helical" evidence="11">
    <location>
        <begin position="106"/>
        <end position="127"/>
    </location>
</feature>
<feature type="signal peptide" evidence="12">
    <location>
        <begin position="1"/>
        <end position="22"/>
    </location>
</feature>
<feature type="transmembrane region" description="Helical" evidence="11">
    <location>
        <begin position="331"/>
        <end position="355"/>
    </location>
</feature>
<keyword evidence="8 11" id="KW-0256">Endoplasmic reticulum</keyword>
<dbReference type="GO" id="GO:0004376">
    <property type="term" value="F:GPI mannosyltransferase activity"/>
    <property type="evidence" value="ECO:0007669"/>
    <property type="project" value="InterPro"/>
</dbReference>
<dbReference type="PANTHER" id="PTHR12886:SF0">
    <property type="entry name" value="GPI MANNOSYLTRANSFERASE 1"/>
    <property type="match status" value="1"/>
</dbReference>
<dbReference type="Gramene" id="EFJ29800">
    <property type="protein sequence ID" value="EFJ29800"/>
    <property type="gene ID" value="SELMODRAFT_90874"/>
</dbReference>
<keyword evidence="12" id="KW-0732">Signal</keyword>
<gene>
    <name evidence="13" type="primary">PIGM</name>
    <name evidence="13" type="ORF">SELMODRAFT_90874</name>
</gene>
<comment type="function">
    <text evidence="11">Catalytic subunit of the glycosylphosphatidylinositol-mannosyltransferase I complex which catalyzes the transfer of the first mannose, via an alpha-1,4 bond from a dolichol-phosphate-mannose (Dol-P-Man) to the glucosaminyl acyl phosphatidylinositol (GlcN-(acyl)PI) intermediate to generate alpha-D-Man-(1-&gt;4)-alpha-D-GlcN-(1-&gt;6)-(1-radyl,2-acyl-sn-glycero-3-phospho)-2-acyl-inositol and participates in the sixth step of the glycosylphosphatidylinositol-anchor biosynthesis.</text>
</comment>
<dbReference type="STRING" id="88036.D8RC64"/>
<evidence type="ECO:0000256" key="5">
    <source>
        <dbReference type="ARBA" id="ARBA00022676"/>
    </source>
</evidence>
<dbReference type="PANTHER" id="PTHR12886">
    <property type="entry name" value="PIG-M MANNOSYLTRANSFERASE"/>
    <property type="match status" value="1"/>
</dbReference>
<evidence type="ECO:0000256" key="8">
    <source>
        <dbReference type="ARBA" id="ARBA00022824"/>
    </source>
</evidence>
<evidence type="ECO:0000256" key="11">
    <source>
        <dbReference type="RuleBase" id="RU365064"/>
    </source>
</evidence>
<proteinExistence type="inferred from homology"/>
<dbReference type="OMA" id="MLWFIGQ"/>
<evidence type="ECO:0000256" key="10">
    <source>
        <dbReference type="ARBA" id="ARBA00023136"/>
    </source>
</evidence>
<keyword evidence="10 11" id="KW-0472">Membrane</keyword>
<dbReference type="GO" id="GO:0051751">
    <property type="term" value="F:alpha-1,4-mannosyltransferase activity"/>
    <property type="evidence" value="ECO:0007669"/>
    <property type="project" value="InterPro"/>
</dbReference>
<dbReference type="EMBL" id="GL377576">
    <property type="protein sequence ID" value="EFJ29800.1"/>
    <property type="molecule type" value="Genomic_DNA"/>
</dbReference>
<name>D8RC64_SELML</name>
<protein>
    <recommendedName>
        <fullName evidence="11">GPI mannosyltransferase 1</fullName>
        <ecNumber evidence="11">2.4.1.-</ecNumber>
    </recommendedName>
    <alternativeName>
        <fullName evidence="11">GPI mannosyltransferase I</fullName>
    </alternativeName>
</protein>
<feature type="transmembrane region" description="Helical" evidence="11">
    <location>
        <begin position="200"/>
        <end position="226"/>
    </location>
</feature>
<dbReference type="KEGG" id="smo:SELMODRAFT_90874"/>
<evidence type="ECO:0000256" key="1">
    <source>
        <dbReference type="ARBA" id="ARBA00004477"/>
    </source>
</evidence>
<evidence type="ECO:0000313" key="13">
    <source>
        <dbReference type="EMBL" id="EFJ29800.1"/>
    </source>
</evidence>
<dbReference type="UniPathway" id="UPA00196"/>
<dbReference type="InterPro" id="IPR007704">
    <property type="entry name" value="PIG-M"/>
</dbReference>
<evidence type="ECO:0000256" key="12">
    <source>
        <dbReference type="SAM" id="SignalP"/>
    </source>
</evidence>
<dbReference type="GO" id="GO:1990529">
    <property type="term" value="C:glycosylphosphatidylinositol-mannosyltransferase I complex"/>
    <property type="evidence" value="ECO:0000318"/>
    <property type="project" value="GO_Central"/>
</dbReference>
<keyword evidence="7 11" id="KW-0812">Transmembrane</keyword>
<evidence type="ECO:0000256" key="4">
    <source>
        <dbReference type="ARBA" id="ARBA00022502"/>
    </source>
</evidence>
<feature type="transmembrane region" description="Helical" evidence="11">
    <location>
        <begin position="367"/>
        <end position="387"/>
    </location>
</feature>
<keyword evidence="5 11" id="KW-0328">Glycosyltransferase</keyword>
<comment type="pathway">
    <text evidence="2 11">Glycolipid biosynthesis; glycosylphosphatidylinositol-anchor biosynthesis.</text>
</comment>
<dbReference type="FunCoup" id="D8RC64">
    <property type="interactions" value="3955"/>
</dbReference>
<dbReference type="GO" id="GO:0000030">
    <property type="term" value="F:mannosyltransferase activity"/>
    <property type="evidence" value="ECO:0000318"/>
    <property type="project" value="GO_Central"/>
</dbReference>
<evidence type="ECO:0000256" key="3">
    <source>
        <dbReference type="ARBA" id="ARBA00011071"/>
    </source>
</evidence>
<feature type="chain" id="PRO_5003121683" description="GPI mannosyltransferase 1" evidence="12">
    <location>
        <begin position="23"/>
        <end position="401"/>
    </location>
</feature>
<evidence type="ECO:0000256" key="2">
    <source>
        <dbReference type="ARBA" id="ARBA00004687"/>
    </source>
</evidence>
<sequence>MESSVKLWIASALLRLALIAYGEWQDSHLEVPYSDVDYTVFSDAAAFMAQGRSPFLRDTYRYSPLLAMLLLPNVWIHRCWGKILFSVADLLAGSLIYRLLRLQGIAEGVAIACAAVFLLNPFTFTIGTRGNCEALPCAVVLWTVILLLQAAFWYGLVVHFRIYPIIYALPFVLFLNARASETTSKQAASSKSMMILAKLVSRDSLSFGLTSGAVFLALTLASYALYGASFLNEALLYHLTRTDPRHNFSIYFYSIYLRQSSSITLLDRLASFAPQMLVQTVFAAAYHDDLPLCLFAQTAAFVAFNKVVTAQYFVWFFTLLPLVLPFTGLKFFWGGSLCIAVWTVSQLHWLAWAYLLEFKGRNVFFQLWISSIVFFVANVFVLSMLLYHHHNATKEQKLKAI</sequence>
<comment type="subcellular location">
    <subcellularLocation>
        <location evidence="1 11">Endoplasmic reticulum membrane</location>
        <topology evidence="1 11">Multi-pass membrane protein</topology>
    </subcellularLocation>
</comment>
<evidence type="ECO:0000256" key="7">
    <source>
        <dbReference type="ARBA" id="ARBA00022692"/>
    </source>
</evidence>
<dbReference type="Pfam" id="PF05007">
    <property type="entry name" value="Mannosyl_trans"/>
    <property type="match status" value="1"/>
</dbReference>